<dbReference type="Pfam" id="PF13515">
    <property type="entry name" value="FUSC_2"/>
    <property type="match status" value="1"/>
</dbReference>
<dbReference type="InterPro" id="IPR049453">
    <property type="entry name" value="Memb_transporter_dom"/>
</dbReference>
<name>A0A6J7RJV2_9ZZZZ</name>
<evidence type="ECO:0000256" key="3">
    <source>
        <dbReference type="ARBA" id="ARBA00022692"/>
    </source>
</evidence>
<evidence type="ECO:0000313" key="10">
    <source>
        <dbReference type="EMBL" id="CAB5029109.1"/>
    </source>
</evidence>
<dbReference type="PANTHER" id="PTHR30509:SF9">
    <property type="entry name" value="MULTIDRUG RESISTANCE PROTEIN MDTO"/>
    <property type="match status" value="1"/>
</dbReference>
<feature type="transmembrane region" description="Helical" evidence="6">
    <location>
        <begin position="44"/>
        <end position="64"/>
    </location>
</feature>
<feature type="transmembrane region" description="Helical" evidence="6">
    <location>
        <begin position="484"/>
        <end position="503"/>
    </location>
</feature>
<feature type="transmembrane region" description="Helical" evidence="6">
    <location>
        <begin position="21"/>
        <end position="38"/>
    </location>
</feature>
<feature type="domain" description="Integral membrane bound transporter" evidence="7">
    <location>
        <begin position="372"/>
        <end position="496"/>
    </location>
</feature>
<keyword evidence="5 6" id="KW-0472">Membrane</keyword>
<proteinExistence type="predicted"/>
<evidence type="ECO:0000256" key="2">
    <source>
        <dbReference type="ARBA" id="ARBA00022475"/>
    </source>
</evidence>
<sequence>MLLLRETWVSVRTLDWSMVTIWKGLRVFCILFAIQAWALTTGHVHIGVSMTIGAVFVGGILDLNDSYRHRIFSMGVGAFALAFSVFLGGLVSSNQLAHVVVMALFAFVCGFAVLGGPRTGMIGVLCLVMYCVYSGMPLLFTSAWGDALGYFVGSMISATVVVVPWLFRRLDGHREILAGFFRGFGYVCKSDPSQAINAVHAERLRTLSLAMEFDGHEGSSREWIDEIARRASVIRFNTIALSKELEVVDDPEIRAGMAAYFSAMNALCRSLSRALRWKWAARSLPMNVVELSKATEACQGFGPAIQVSILQSNTAYLEEVAELVGHPWPLGKTNGVHLPKIRMPKSGAILSHLRWSDESFRHAVRLSFAITVAALIALHWGNDRGYWLPMTVAWVAKPGQGDTSVRVLARIAGTCGGVLLSLGLFELLHPTSWFEIALIALCGALTPVFLLSNYAFAIVWWSMFVIFLLGSAGSPIDELAPLRALWTIGAGVIVIALSFFWPARRSGNVCSSLCDSVQSLAAYAQALLSRTESSQEEIDQTRTIVIEKRVKAAAIIDASAHEPGVHRLEVRDARTILDGLNNVAAELLDNELRQDFSGQRVTRIRDQLAELEGRIRELDHEGYTSPRIVTDRAQLGAVDGVHEVLNHYLTPAP</sequence>
<keyword evidence="3 6" id="KW-0812">Transmembrane</keyword>
<reference evidence="10" key="1">
    <citation type="submission" date="2020-05" db="EMBL/GenBank/DDBJ databases">
        <authorList>
            <person name="Chiriac C."/>
            <person name="Salcher M."/>
            <person name="Ghai R."/>
            <person name="Kavagutti S V."/>
        </authorList>
    </citation>
    <scope>NUCLEOTIDE SEQUENCE</scope>
</reference>
<dbReference type="EMBL" id="CAFBPM010000016">
    <property type="protein sequence ID" value="CAB5029109.1"/>
    <property type="molecule type" value="Genomic_DNA"/>
</dbReference>
<organism evidence="10">
    <name type="scientific">freshwater metagenome</name>
    <dbReference type="NCBI Taxonomy" id="449393"/>
    <lineage>
        <taxon>unclassified sequences</taxon>
        <taxon>metagenomes</taxon>
        <taxon>ecological metagenomes</taxon>
    </lineage>
</organism>
<feature type="transmembrane region" description="Helical" evidence="6">
    <location>
        <begin position="96"/>
        <end position="114"/>
    </location>
</feature>
<feature type="transmembrane region" description="Helical" evidence="6">
    <location>
        <begin position="407"/>
        <end position="425"/>
    </location>
</feature>
<dbReference type="PANTHER" id="PTHR30509">
    <property type="entry name" value="P-HYDROXYBENZOIC ACID EFFLUX PUMP SUBUNIT-RELATED"/>
    <property type="match status" value="1"/>
</dbReference>
<dbReference type="EMBL" id="CAFABE010000002">
    <property type="protein sequence ID" value="CAB4816314.1"/>
    <property type="molecule type" value="Genomic_DNA"/>
</dbReference>
<comment type="subcellular location">
    <subcellularLocation>
        <location evidence="1">Cell membrane</location>
        <topology evidence="1">Multi-pass membrane protein</topology>
    </subcellularLocation>
</comment>
<gene>
    <name evidence="8" type="ORF">UFOPK3164_00087</name>
    <name evidence="9" type="ORF">UFOPK3427_01119</name>
    <name evidence="10" type="ORF">UFOPK4112_01457</name>
</gene>
<evidence type="ECO:0000313" key="8">
    <source>
        <dbReference type="EMBL" id="CAB4816314.1"/>
    </source>
</evidence>
<feature type="transmembrane region" description="Helical" evidence="6">
    <location>
        <begin position="363"/>
        <end position="381"/>
    </location>
</feature>
<evidence type="ECO:0000259" key="7">
    <source>
        <dbReference type="Pfam" id="PF13515"/>
    </source>
</evidence>
<accession>A0A6J7RJV2</accession>
<evidence type="ECO:0000256" key="6">
    <source>
        <dbReference type="SAM" id="Phobius"/>
    </source>
</evidence>
<evidence type="ECO:0000313" key="9">
    <source>
        <dbReference type="EMBL" id="CAB4875825.1"/>
    </source>
</evidence>
<feature type="transmembrane region" description="Helical" evidence="6">
    <location>
        <begin position="147"/>
        <end position="167"/>
    </location>
</feature>
<evidence type="ECO:0000256" key="5">
    <source>
        <dbReference type="ARBA" id="ARBA00023136"/>
    </source>
</evidence>
<keyword evidence="2" id="KW-1003">Cell membrane</keyword>
<evidence type="ECO:0000256" key="4">
    <source>
        <dbReference type="ARBA" id="ARBA00022989"/>
    </source>
</evidence>
<keyword evidence="4 6" id="KW-1133">Transmembrane helix</keyword>
<protein>
    <submittedName>
        <fullName evidence="10">Unannotated protein</fullName>
    </submittedName>
</protein>
<dbReference type="AlphaFoldDB" id="A0A6J7RJV2"/>
<dbReference type="EMBL" id="CAFBLT010000001">
    <property type="protein sequence ID" value="CAB4875825.1"/>
    <property type="molecule type" value="Genomic_DNA"/>
</dbReference>
<evidence type="ECO:0000256" key="1">
    <source>
        <dbReference type="ARBA" id="ARBA00004651"/>
    </source>
</evidence>
<feature type="transmembrane region" description="Helical" evidence="6">
    <location>
        <begin position="71"/>
        <end position="90"/>
    </location>
</feature>
<feature type="transmembrane region" description="Helical" evidence="6">
    <location>
        <begin position="455"/>
        <end position="472"/>
    </location>
</feature>
<dbReference type="GO" id="GO:0005886">
    <property type="term" value="C:plasma membrane"/>
    <property type="evidence" value="ECO:0007669"/>
    <property type="project" value="UniProtKB-SubCell"/>
</dbReference>
<feature type="transmembrane region" description="Helical" evidence="6">
    <location>
        <begin position="121"/>
        <end position="141"/>
    </location>
</feature>